<gene>
    <name evidence="7" type="ORF">U472_07385</name>
</gene>
<feature type="domain" description="VWFA" evidence="6">
    <location>
        <begin position="81"/>
        <end position="279"/>
    </location>
</feature>
<dbReference type="SMART" id="SM00327">
    <property type="entry name" value="VWA"/>
    <property type="match status" value="1"/>
</dbReference>
<sequence>MEFTNIKNSIYFLIPILVLITLILAYQKRNGIIKALSFDIDYRFKVIKPTLMTMGILLIAFSLLNPQILKGYQEVEKSGLDMYLLIDISKSMLAEDIKPNRLERTKKSIENLIDSLEGDRVGFIPFSSDSYVQMPLTDDYDLAKMFLEVMDTDMIAGGGTNIASALKLAKESFDESAKGDKVVVIFSDGEEHNQSGIEVAENLGKVKVYTVGVGTEDGALIPEYDSQGNRVGYKRDQSGKYVNSKLNISSLREIAESGGGKSYLVSLIGDEIEQLIDDISKLKRDKYSKDKIKKFIKIYQYFLATGLFLFLLGYLLPEWRGLK</sequence>
<dbReference type="OrthoDB" id="85718at2"/>
<evidence type="ECO:0000313" key="7">
    <source>
        <dbReference type="EMBL" id="OCL27281.1"/>
    </source>
</evidence>
<dbReference type="SUPFAM" id="SSF53300">
    <property type="entry name" value="vWA-like"/>
    <property type="match status" value="1"/>
</dbReference>
<keyword evidence="8" id="KW-1185">Reference proteome</keyword>
<keyword evidence="1" id="KW-1003">Cell membrane</keyword>
<evidence type="ECO:0000256" key="3">
    <source>
        <dbReference type="ARBA" id="ARBA00022989"/>
    </source>
</evidence>
<keyword evidence="3 5" id="KW-1133">Transmembrane helix</keyword>
<dbReference type="InterPro" id="IPR002035">
    <property type="entry name" value="VWF_A"/>
</dbReference>
<feature type="transmembrane region" description="Helical" evidence="5">
    <location>
        <begin position="9"/>
        <end position="26"/>
    </location>
</feature>
<evidence type="ECO:0000256" key="5">
    <source>
        <dbReference type="SAM" id="Phobius"/>
    </source>
</evidence>
<name>A0A1C0AAG7_9FIRM</name>
<evidence type="ECO:0000313" key="8">
    <source>
        <dbReference type="Proteomes" id="UP000093514"/>
    </source>
</evidence>
<evidence type="ECO:0000256" key="4">
    <source>
        <dbReference type="ARBA" id="ARBA00023136"/>
    </source>
</evidence>
<keyword evidence="4 5" id="KW-0472">Membrane</keyword>
<comment type="caution">
    <text evidence="7">The sequence shown here is derived from an EMBL/GenBank/DDBJ whole genome shotgun (WGS) entry which is preliminary data.</text>
</comment>
<dbReference type="PROSITE" id="PS50234">
    <property type="entry name" value="VWFA"/>
    <property type="match status" value="1"/>
</dbReference>
<dbReference type="Proteomes" id="UP000093514">
    <property type="component" value="Unassembled WGS sequence"/>
</dbReference>
<keyword evidence="2 5" id="KW-0812">Transmembrane</keyword>
<protein>
    <submittedName>
        <fullName evidence="7">Magnesium chelatase</fullName>
    </submittedName>
</protein>
<dbReference type="EMBL" id="LWDV01000008">
    <property type="protein sequence ID" value="OCL27281.1"/>
    <property type="molecule type" value="Genomic_DNA"/>
</dbReference>
<dbReference type="InterPro" id="IPR036465">
    <property type="entry name" value="vWFA_dom_sf"/>
</dbReference>
<dbReference type="InterPro" id="IPR050768">
    <property type="entry name" value="UPF0353/GerABKA_families"/>
</dbReference>
<feature type="transmembrane region" description="Helical" evidence="5">
    <location>
        <begin position="46"/>
        <end position="64"/>
    </location>
</feature>
<evidence type="ECO:0000256" key="2">
    <source>
        <dbReference type="ARBA" id="ARBA00022692"/>
    </source>
</evidence>
<reference evidence="7 8" key="2">
    <citation type="submission" date="2016-08" db="EMBL/GenBank/DDBJ databases">
        <title>Orenia metallireducens sp. nov. strain Z6, a Novel Metal-reducing Firmicute from the Deep Subsurface.</title>
        <authorList>
            <person name="Maxim B.I."/>
            <person name="Kenneth K."/>
            <person name="Flynn T.M."/>
            <person name="Oloughlin E.J."/>
            <person name="Locke R.A."/>
            <person name="Weber J.R."/>
            <person name="Egan S.M."/>
            <person name="Mackie R.I."/>
            <person name="Cann I.K."/>
        </authorList>
    </citation>
    <scope>NUCLEOTIDE SEQUENCE [LARGE SCALE GENOMIC DNA]</scope>
    <source>
        <strain evidence="7 8">Z6</strain>
    </source>
</reference>
<evidence type="ECO:0000256" key="1">
    <source>
        <dbReference type="ARBA" id="ARBA00022475"/>
    </source>
</evidence>
<dbReference type="Gene3D" id="3.40.50.410">
    <property type="entry name" value="von Willebrand factor, type A domain"/>
    <property type="match status" value="1"/>
</dbReference>
<evidence type="ECO:0000259" key="6">
    <source>
        <dbReference type="PROSITE" id="PS50234"/>
    </source>
</evidence>
<organism evidence="7 8">
    <name type="scientific">Orenia metallireducens</name>
    <dbReference type="NCBI Taxonomy" id="1413210"/>
    <lineage>
        <taxon>Bacteria</taxon>
        <taxon>Bacillati</taxon>
        <taxon>Bacillota</taxon>
        <taxon>Clostridia</taxon>
        <taxon>Halanaerobiales</taxon>
        <taxon>Halobacteroidaceae</taxon>
        <taxon>Orenia</taxon>
    </lineage>
</organism>
<dbReference type="RefSeq" id="WP_068717003.1">
    <property type="nucleotide sequence ID" value="NZ_LWDV01000008.1"/>
</dbReference>
<reference evidence="8" key="1">
    <citation type="submission" date="2016-07" db="EMBL/GenBank/DDBJ databases">
        <authorList>
            <person name="Florea S."/>
            <person name="Webb J.S."/>
            <person name="Jaromczyk J."/>
            <person name="Schardl C.L."/>
        </authorList>
    </citation>
    <scope>NUCLEOTIDE SEQUENCE [LARGE SCALE GENOMIC DNA]</scope>
    <source>
        <strain evidence="8">Z6</strain>
    </source>
</reference>
<dbReference type="AlphaFoldDB" id="A0A1C0AAG7"/>
<dbReference type="PANTHER" id="PTHR22550:SF5">
    <property type="entry name" value="LEUCINE ZIPPER PROTEIN 4"/>
    <property type="match status" value="1"/>
</dbReference>
<dbReference type="PANTHER" id="PTHR22550">
    <property type="entry name" value="SPORE GERMINATION PROTEIN"/>
    <property type="match status" value="1"/>
</dbReference>
<accession>A0A1C0AAG7</accession>
<feature type="transmembrane region" description="Helical" evidence="5">
    <location>
        <begin position="298"/>
        <end position="316"/>
    </location>
</feature>
<proteinExistence type="predicted"/>
<dbReference type="Pfam" id="PF00092">
    <property type="entry name" value="VWA"/>
    <property type="match status" value="1"/>
</dbReference>